<dbReference type="CTD" id="9802386"/>
<sequence length="153" mass="17591">MFKKSLETSVSWCTLVTKTKCTDTWIPRLDKLLELFLELEKSQTGVFPSPSNSKNILEDFSMSRFSRKSILKLTGQISLTSAQTVGSNGLMILEWRELLVSRHFPNEESLGQLEDVEDELLQFDSVRLLRLHDFTVFVDVGDLLVCTMVWETR</sequence>
<dbReference type="AlphaFoldDB" id="A0A6A5H7P3"/>
<name>A0A6A5H7P3_CAERE</name>
<proteinExistence type="predicted"/>
<comment type="caution">
    <text evidence="1">The sequence shown here is derived from an EMBL/GenBank/DDBJ whole genome shotgun (WGS) entry which is preliminary data.</text>
</comment>
<dbReference type="EMBL" id="WUAV01000003">
    <property type="protein sequence ID" value="KAF1762881.1"/>
    <property type="molecule type" value="Genomic_DNA"/>
</dbReference>
<dbReference type="RefSeq" id="XP_053587826.1">
    <property type="nucleotide sequence ID" value="XM_053728249.1"/>
</dbReference>
<gene>
    <name evidence="1" type="ORF">GCK72_011145</name>
</gene>
<dbReference type="GeneID" id="9802386"/>
<protein>
    <submittedName>
        <fullName evidence="1">Uncharacterized protein</fullName>
    </submittedName>
</protein>
<accession>A0A6A5H7P3</accession>
<organism evidence="1 2">
    <name type="scientific">Caenorhabditis remanei</name>
    <name type="common">Caenorhabditis vulgaris</name>
    <dbReference type="NCBI Taxonomy" id="31234"/>
    <lineage>
        <taxon>Eukaryota</taxon>
        <taxon>Metazoa</taxon>
        <taxon>Ecdysozoa</taxon>
        <taxon>Nematoda</taxon>
        <taxon>Chromadorea</taxon>
        <taxon>Rhabditida</taxon>
        <taxon>Rhabditina</taxon>
        <taxon>Rhabditomorpha</taxon>
        <taxon>Rhabditoidea</taxon>
        <taxon>Rhabditidae</taxon>
        <taxon>Peloderinae</taxon>
        <taxon>Caenorhabditis</taxon>
    </lineage>
</organism>
<evidence type="ECO:0000313" key="1">
    <source>
        <dbReference type="EMBL" id="KAF1762881.1"/>
    </source>
</evidence>
<dbReference type="KEGG" id="crq:GCK72_011145"/>
<dbReference type="Proteomes" id="UP000483820">
    <property type="component" value="Chromosome III"/>
</dbReference>
<evidence type="ECO:0000313" key="2">
    <source>
        <dbReference type="Proteomes" id="UP000483820"/>
    </source>
</evidence>
<reference evidence="1 2" key="1">
    <citation type="submission" date="2019-12" db="EMBL/GenBank/DDBJ databases">
        <title>Chromosome-level assembly of the Caenorhabditis remanei genome.</title>
        <authorList>
            <person name="Teterina A.A."/>
            <person name="Willis J.H."/>
            <person name="Phillips P.C."/>
        </authorList>
    </citation>
    <scope>NUCLEOTIDE SEQUENCE [LARGE SCALE GENOMIC DNA]</scope>
    <source>
        <strain evidence="1 2">PX506</strain>
        <tissue evidence="1">Whole organism</tissue>
    </source>
</reference>